<organism evidence="1 2">
    <name type="scientific">Rhizobium sullae</name>
    <name type="common">Rhizobium hedysari</name>
    <dbReference type="NCBI Taxonomy" id="50338"/>
    <lineage>
        <taxon>Bacteria</taxon>
        <taxon>Pseudomonadati</taxon>
        <taxon>Pseudomonadota</taxon>
        <taxon>Alphaproteobacteria</taxon>
        <taxon>Hyphomicrobiales</taxon>
        <taxon>Rhizobiaceae</taxon>
        <taxon>Rhizobium/Agrobacterium group</taxon>
        <taxon>Rhizobium</taxon>
    </lineage>
</organism>
<dbReference type="EMBL" id="SMBH01000036">
    <property type="protein sequence ID" value="TCU05340.1"/>
    <property type="molecule type" value="Genomic_DNA"/>
</dbReference>
<dbReference type="InterPro" id="IPR035093">
    <property type="entry name" value="RelE/ParE_toxin_dom_sf"/>
</dbReference>
<protein>
    <recommendedName>
        <fullName evidence="3">Type II toxin-antitoxin system RelE/ParE family toxin</fullName>
    </recommendedName>
</protein>
<evidence type="ECO:0000313" key="1">
    <source>
        <dbReference type="EMBL" id="TCU05340.1"/>
    </source>
</evidence>
<evidence type="ECO:0000313" key="2">
    <source>
        <dbReference type="Proteomes" id="UP000294576"/>
    </source>
</evidence>
<dbReference type="AlphaFoldDB" id="A0A4R3PR73"/>
<evidence type="ECO:0008006" key="3">
    <source>
        <dbReference type="Google" id="ProtNLM"/>
    </source>
</evidence>
<gene>
    <name evidence="1" type="ORF">EV132_1361</name>
</gene>
<sequence length="36" mass="4016">MPRTPYVAAYVVTADKICILRVLHGAQTWPTELEGD</sequence>
<dbReference type="Proteomes" id="UP000294576">
    <property type="component" value="Unassembled WGS sequence"/>
</dbReference>
<accession>A0A4R3PR73</accession>
<name>A0A4R3PR73_RHISU</name>
<proteinExistence type="predicted"/>
<dbReference type="Gene3D" id="3.30.2310.20">
    <property type="entry name" value="RelE-like"/>
    <property type="match status" value="1"/>
</dbReference>
<comment type="caution">
    <text evidence="1">The sequence shown here is derived from an EMBL/GenBank/DDBJ whole genome shotgun (WGS) entry which is preliminary data.</text>
</comment>
<reference evidence="1 2" key="1">
    <citation type="submission" date="2019-03" db="EMBL/GenBank/DDBJ databases">
        <title>Genomic Encyclopedia of Type Strains, Phase IV (KMG-V): Genome sequencing to study the core and pangenomes of soil and plant-associated prokaryotes.</title>
        <authorList>
            <person name="Whitman W."/>
        </authorList>
    </citation>
    <scope>NUCLEOTIDE SEQUENCE [LARGE SCALE GENOMIC DNA]</scope>
    <source>
        <strain evidence="1 2">Hc14</strain>
    </source>
</reference>